<organism evidence="1 2">
    <name type="scientific">Pseudomonas emilianonis</name>
    <dbReference type="NCBI Taxonomy" id="2915812"/>
    <lineage>
        <taxon>Bacteria</taxon>
        <taxon>Pseudomonadati</taxon>
        <taxon>Pseudomonadota</taxon>
        <taxon>Gammaproteobacteria</taxon>
        <taxon>Pseudomonadales</taxon>
        <taxon>Pseudomonadaceae</taxon>
        <taxon>Pseudomonas</taxon>
    </lineage>
</organism>
<accession>A0ABT0EHR4</accession>
<evidence type="ECO:0000313" key="1">
    <source>
        <dbReference type="EMBL" id="MCK1785159.1"/>
    </source>
</evidence>
<name>A0ABT0EHR4_9PSED</name>
<reference evidence="1 2" key="1">
    <citation type="submission" date="2022-02" db="EMBL/GenBank/DDBJ databases">
        <title>Comparative genomics of the first Antarctic Pseudomonas spp. capable of biotransforming 2,4,6-Trinitrotoluene.</title>
        <authorList>
            <person name="Cabrera M.A."/>
            <person name="Marquez S.L."/>
            <person name="Perez-Donoso J.M."/>
        </authorList>
    </citation>
    <scope>NUCLEOTIDE SEQUENCE [LARGE SCALE GENOMIC DNA]</scope>
    <source>
        <strain evidence="1 2">TNT11</strain>
    </source>
</reference>
<feature type="non-terminal residue" evidence="1">
    <location>
        <position position="67"/>
    </location>
</feature>
<dbReference type="Proteomes" id="UP001317085">
    <property type="component" value="Unassembled WGS sequence"/>
</dbReference>
<protein>
    <submittedName>
        <fullName evidence="1">Uncharacterized protein</fullName>
    </submittedName>
</protein>
<dbReference type="EMBL" id="JAKNRV010000098">
    <property type="protein sequence ID" value="MCK1785159.1"/>
    <property type="molecule type" value="Genomic_DNA"/>
</dbReference>
<comment type="caution">
    <text evidence="1">The sequence shown here is derived from an EMBL/GenBank/DDBJ whole genome shotgun (WGS) entry which is preliminary data.</text>
</comment>
<evidence type="ECO:0000313" key="2">
    <source>
        <dbReference type="Proteomes" id="UP001317085"/>
    </source>
</evidence>
<sequence>MEKLLKVQVYDRRGEQRQRLAHQQAADHRDPQRLAQNTIMLSRLQAMEHISEAIRNPIDTHTASRRA</sequence>
<proteinExistence type="predicted"/>
<gene>
    <name evidence="1" type="ORF">L9Z73_12605</name>
</gene>
<keyword evidence="2" id="KW-1185">Reference proteome</keyword>